<keyword evidence="2" id="KW-1185">Reference proteome</keyword>
<accession>A0A1G5ZNI4</accession>
<gene>
    <name evidence="1" type="ORF">SAMN03080617_04176</name>
</gene>
<dbReference type="AlphaFoldDB" id="A0A1G5ZNI4"/>
<sequence>MAAYGPKNWLEVSVGGVFGYEKSEQENTAFSYALPLVQGKFLFREYESGKGPGFGAVLGSFFPTGKGAFKPEGFGTFAFATITQCFGENEDVLIHANVGGNYLHIDQSGDLLGTWGFGSQVRVFKGMHLVGEIFSGDPYVPGAGVS</sequence>
<organism evidence="1 2">
    <name type="scientific">Algoriphagus alkaliphilus</name>
    <dbReference type="NCBI Taxonomy" id="279824"/>
    <lineage>
        <taxon>Bacteria</taxon>
        <taxon>Pseudomonadati</taxon>
        <taxon>Bacteroidota</taxon>
        <taxon>Cytophagia</taxon>
        <taxon>Cytophagales</taxon>
        <taxon>Cyclobacteriaceae</taxon>
        <taxon>Algoriphagus</taxon>
    </lineage>
</organism>
<dbReference type="RefSeq" id="WP_092734689.1">
    <property type="nucleotide sequence ID" value="NZ_FMXE01000049.1"/>
</dbReference>
<name>A0A1G5ZNI4_9BACT</name>
<evidence type="ECO:0000313" key="1">
    <source>
        <dbReference type="EMBL" id="SDA96140.1"/>
    </source>
</evidence>
<dbReference type="STRING" id="279824.SAMN03080617_04176"/>
<protein>
    <submittedName>
        <fullName evidence="1">Uncharacterized protein</fullName>
    </submittedName>
</protein>
<dbReference type="OrthoDB" id="1014491at2"/>
<proteinExistence type="predicted"/>
<dbReference type="Proteomes" id="UP000198756">
    <property type="component" value="Unassembled WGS sequence"/>
</dbReference>
<reference evidence="2" key="1">
    <citation type="submission" date="2016-10" db="EMBL/GenBank/DDBJ databases">
        <authorList>
            <person name="Varghese N."/>
            <person name="Submissions S."/>
        </authorList>
    </citation>
    <scope>NUCLEOTIDE SEQUENCE [LARGE SCALE GENOMIC DNA]</scope>
    <source>
        <strain evidence="2">DSM 22703</strain>
    </source>
</reference>
<dbReference type="EMBL" id="FMXE01000049">
    <property type="protein sequence ID" value="SDA96140.1"/>
    <property type="molecule type" value="Genomic_DNA"/>
</dbReference>
<evidence type="ECO:0000313" key="2">
    <source>
        <dbReference type="Proteomes" id="UP000198756"/>
    </source>
</evidence>